<dbReference type="Pfam" id="PF13920">
    <property type="entry name" value="zf-C3HC4_3"/>
    <property type="match status" value="1"/>
</dbReference>
<feature type="domain" description="C3H1-type" evidence="10">
    <location>
        <begin position="256"/>
        <end position="284"/>
    </location>
</feature>
<feature type="zinc finger region" description="C3H1-type" evidence="8">
    <location>
        <begin position="56"/>
        <end position="85"/>
    </location>
</feature>
<dbReference type="OrthoDB" id="20534at2759"/>
<comment type="caution">
    <text evidence="11">The sequence shown here is derived from an EMBL/GenBank/DDBJ whole genome shotgun (WGS) entry which is preliminary data.</text>
</comment>
<accession>A0A177AX34</accession>
<dbReference type="Pfam" id="PF23261">
    <property type="entry name" value="zf-CCCH_11"/>
    <property type="match status" value="1"/>
</dbReference>
<protein>
    <recommendedName>
        <fullName evidence="13">RING finger protein unkempt</fullName>
    </recommendedName>
</protein>
<dbReference type="Proteomes" id="UP000078046">
    <property type="component" value="Unassembled WGS sequence"/>
</dbReference>
<evidence type="ECO:0000313" key="12">
    <source>
        <dbReference type="Proteomes" id="UP000078046"/>
    </source>
</evidence>
<evidence type="ECO:0000256" key="7">
    <source>
        <dbReference type="ARBA" id="ARBA00022833"/>
    </source>
</evidence>
<evidence type="ECO:0000256" key="6">
    <source>
        <dbReference type="ARBA" id="ARBA00022771"/>
    </source>
</evidence>
<dbReference type="Pfam" id="PF18384">
    <property type="entry name" value="zf_CCCH_5"/>
    <property type="match status" value="1"/>
</dbReference>
<evidence type="ECO:0000256" key="3">
    <source>
        <dbReference type="ARBA" id="ARBA00022490"/>
    </source>
</evidence>
<dbReference type="SMART" id="SM00356">
    <property type="entry name" value="ZnF_C3H1"/>
    <property type="match status" value="4"/>
</dbReference>
<dbReference type="GO" id="GO:0008270">
    <property type="term" value="F:zinc ion binding"/>
    <property type="evidence" value="ECO:0007669"/>
    <property type="project" value="UniProtKB-KW"/>
</dbReference>
<keyword evidence="6 8" id="KW-0863">Zinc-finger</keyword>
<keyword evidence="7 8" id="KW-0862">Zinc</keyword>
<feature type="zinc finger region" description="C3H1-type" evidence="8">
    <location>
        <begin position="256"/>
        <end position="284"/>
    </location>
</feature>
<evidence type="ECO:0000313" key="11">
    <source>
        <dbReference type="EMBL" id="OAF66546.1"/>
    </source>
</evidence>
<gene>
    <name evidence="11" type="ORF">A3Q56_05721</name>
</gene>
<dbReference type="InterPro" id="IPR057296">
    <property type="entry name" value="UNK_Znf_5"/>
</dbReference>
<keyword evidence="5" id="KW-0677">Repeat</keyword>
<dbReference type="Gene3D" id="4.10.1000.10">
    <property type="entry name" value="Zinc finger, CCCH-type"/>
    <property type="match status" value="1"/>
</dbReference>
<evidence type="ECO:0000256" key="8">
    <source>
        <dbReference type="PROSITE-ProRule" id="PRU00723"/>
    </source>
</evidence>
<evidence type="ECO:0000256" key="1">
    <source>
        <dbReference type="ARBA" id="ARBA00004496"/>
    </source>
</evidence>
<evidence type="ECO:0000256" key="5">
    <source>
        <dbReference type="ARBA" id="ARBA00022737"/>
    </source>
</evidence>
<sequence length="438" mass="51457">MINTQEKYLTQFRVNQCVAFLHHKCTEHRPFVCFNWHFQNQKRRKSVLTKENMFNYDANVYCTKYDENTGACPNNSECPYLHRTAGDAERRYHLHNKNICSKNGIHCPYAHTNLELRSIVQDDHEINETSMYNSQQNIFKFENILDTYVSKAQQQMESDRKIMNNDYDWLDPKHIILNYKTTLCELIPRLCKQGYACPSYHNERDRRRNPVEFKYRSTTCPNAKPGEEWNSVLTCELKDNCSLCHTRTEQQFHPEIYKSTKCCDVLQSGYCPRGNFCAFAHNDEELHELRSLYTSVIDTSSTKLNKEKIIFDDSTDNLPIENSDILIANLKIENSFLRLERDLCKAKTMEMAKQFNLNGFSLSNDILLYLEDKNLFKKQLPDDNFGGSNAKPKFETIKCFCCNENNRDIVLECNHYIICEKCASKYHKIPCPICEKNL</sequence>
<dbReference type="Gene3D" id="3.30.40.10">
    <property type="entry name" value="Zinc/RING finger domain, C3HC4 (zinc finger)"/>
    <property type="match status" value="1"/>
</dbReference>
<keyword evidence="12" id="KW-1185">Reference proteome</keyword>
<dbReference type="InterPro" id="IPR045234">
    <property type="entry name" value="Unkempt-like"/>
</dbReference>
<dbReference type="PANTHER" id="PTHR14493">
    <property type="entry name" value="UNKEMPT FAMILY MEMBER"/>
    <property type="match status" value="1"/>
</dbReference>
<dbReference type="AlphaFoldDB" id="A0A177AX34"/>
<organism evidence="11 12">
    <name type="scientific">Intoshia linei</name>
    <dbReference type="NCBI Taxonomy" id="1819745"/>
    <lineage>
        <taxon>Eukaryota</taxon>
        <taxon>Metazoa</taxon>
        <taxon>Spiralia</taxon>
        <taxon>Lophotrochozoa</taxon>
        <taxon>Mesozoa</taxon>
        <taxon>Orthonectida</taxon>
        <taxon>Rhopaluridae</taxon>
        <taxon>Intoshia</taxon>
    </lineage>
</organism>
<dbReference type="Pfam" id="PF00642">
    <property type="entry name" value="zf-CCCH"/>
    <property type="match status" value="1"/>
</dbReference>
<dbReference type="SUPFAM" id="SSF90229">
    <property type="entry name" value="CCCH zinc finger"/>
    <property type="match status" value="1"/>
</dbReference>
<evidence type="ECO:0000259" key="10">
    <source>
        <dbReference type="PROSITE" id="PS50103"/>
    </source>
</evidence>
<feature type="domain" description="C3H1-type" evidence="10">
    <location>
        <begin position="56"/>
        <end position="85"/>
    </location>
</feature>
<feature type="domain" description="RING-type" evidence="9">
    <location>
        <begin position="399"/>
        <end position="435"/>
    </location>
</feature>
<comment type="similarity">
    <text evidence="2">Belongs to the unkempt family.</text>
</comment>
<name>A0A177AX34_9BILA</name>
<comment type="subcellular location">
    <subcellularLocation>
        <location evidence="1">Cytoplasm</location>
    </subcellularLocation>
</comment>
<dbReference type="InterPro" id="IPR040594">
    <property type="entry name" value="UNK_Znf_1"/>
</dbReference>
<dbReference type="InterPro" id="IPR036855">
    <property type="entry name" value="Znf_CCCH_sf"/>
</dbReference>
<keyword evidence="3" id="KW-0963">Cytoplasm</keyword>
<dbReference type="InterPro" id="IPR001841">
    <property type="entry name" value="Znf_RING"/>
</dbReference>
<dbReference type="PROSITE" id="PS50089">
    <property type="entry name" value="ZF_RING_2"/>
    <property type="match status" value="1"/>
</dbReference>
<evidence type="ECO:0008006" key="13">
    <source>
        <dbReference type="Google" id="ProtNLM"/>
    </source>
</evidence>
<dbReference type="InterPro" id="IPR013083">
    <property type="entry name" value="Znf_RING/FYVE/PHD"/>
</dbReference>
<dbReference type="InterPro" id="IPR000571">
    <property type="entry name" value="Znf_CCCH"/>
</dbReference>
<reference evidence="11 12" key="1">
    <citation type="submission" date="2016-04" db="EMBL/GenBank/DDBJ databases">
        <title>The genome of Intoshia linei affirms orthonectids as highly simplified spiralians.</title>
        <authorList>
            <person name="Mikhailov K.V."/>
            <person name="Slusarev G.S."/>
            <person name="Nikitin M.A."/>
            <person name="Logacheva M.D."/>
            <person name="Penin A."/>
            <person name="Aleoshin V."/>
            <person name="Panchin Y.V."/>
        </authorList>
    </citation>
    <scope>NUCLEOTIDE SEQUENCE [LARGE SCALE GENOMIC DNA]</scope>
    <source>
        <strain evidence="11">Intl2013</strain>
        <tissue evidence="11">Whole animal</tissue>
    </source>
</reference>
<evidence type="ECO:0000256" key="2">
    <source>
        <dbReference type="ARBA" id="ARBA00008808"/>
    </source>
</evidence>
<evidence type="ECO:0000256" key="4">
    <source>
        <dbReference type="ARBA" id="ARBA00022723"/>
    </source>
</evidence>
<dbReference type="Pfam" id="PF23035">
    <property type="entry name" value="zf-CCCH_UNK-like_4th"/>
    <property type="match status" value="1"/>
</dbReference>
<dbReference type="PROSITE" id="PS50103">
    <property type="entry name" value="ZF_C3H1"/>
    <property type="match status" value="2"/>
</dbReference>
<dbReference type="EMBL" id="LWCA01000897">
    <property type="protein sequence ID" value="OAF66546.1"/>
    <property type="molecule type" value="Genomic_DNA"/>
</dbReference>
<dbReference type="GO" id="GO:0005737">
    <property type="term" value="C:cytoplasm"/>
    <property type="evidence" value="ECO:0007669"/>
    <property type="project" value="UniProtKB-SubCell"/>
</dbReference>
<proteinExistence type="inferred from homology"/>
<dbReference type="InterPro" id="IPR057295">
    <property type="entry name" value="UNK_Znf_4"/>
</dbReference>
<keyword evidence="4 8" id="KW-0479">Metal-binding</keyword>
<evidence type="ECO:0000259" key="9">
    <source>
        <dbReference type="PROSITE" id="PS50089"/>
    </source>
</evidence>
<dbReference type="PANTHER" id="PTHR14493:SF50">
    <property type="entry name" value="RING FINGER PROTEIN UNKEMPT"/>
    <property type="match status" value="1"/>
</dbReference>